<reference evidence="1" key="1">
    <citation type="submission" date="2021-01" db="EMBL/GenBank/DDBJ databases">
        <authorList>
            <person name="Corre E."/>
            <person name="Pelletier E."/>
            <person name="Niang G."/>
            <person name="Scheremetjew M."/>
            <person name="Finn R."/>
            <person name="Kale V."/>
            <person name="Holt S."/>
            <person name="Cochrane G."/>
            <person name="Meng A."/>
            <person name="Brown T."/>
            <person name="Cohen L."/>
        </authorList>
    </citation>
    <scope>NUCLEOTIDE SEQUENCE</scope>
    <source>
        <strain evidence="1">MM31A-1</strain>
    </source>
</reference>
<dbReference type="EMBL" id="HBIO01023092">
    <property type="protein sequence ID" value="CAE0472885.1"/>
    <property type="molecule type" value="Transcribed_RNA"/>
</dbReference>
<protein>
    <submittedName>
        <fullName evidence="1">Uncharacterized protein</fullName>
    </submittedName>
</protein>
<dbReference type="AlphaFoldDB" id="A0A7S3QCC5"/>
<evidence type="ECO:0000313" key="1">
    <source>
        <dbReference type="EMBL" id="CAE0472885.1"/>
    </source>
</evidence>
<proteinExistence type="predicted"/>
<sequence length="395" mass="41579">MDIHLEVPSAKPSVNPSLMPSVQPSVCRDEFEWRVGGSSIYKGMTCEDIDYDPVKWCAFLQKIPDASYGGKSISEACCECGGGDHQTIFPSLSPSASPSLTSSPSFVVVPSESPSTCSDEPGWTFTADDEELNLGCDALQENLCSVVEHIIFGLKTASAACCVCGGGDHVVIPCYNAPNWIVNGTSPYKNLGCSDIDEIDPVQRDNFCVLLLVAYDEDYEGMPVSEACCACGGGQGDNITHYLVGGGDIEEKEPECINEPGWFYATTQNGVKMGCDAIAANPDELCAVAESVDTLGKRKPASLACCVCGGGIHQTMAPSSVPSSVPSLNPSLSPSECIDEPEWFFAIENGVKLGCTSLVQNPENENLCAAAELVELDSKPASLACCVCGGGTSKQ</sequence>
<name>A0A7S3QCC5_9STRA</name>
<organism evidence="1">
    <name type="scientific">Chaetoceros debilis</name>
    <dbReference type="NCBI Taxonomy" id="122233"/>
    <lineage>
        <taxon>Eukaryota</taxon>
        <taxon>Sar</taxon>
        <taxon>Stramenopiles</taxon>
        <taxon>Ochrophyta</taxon>
        <taxon>Bacillariophyta</taxon>
        <taxon>Coscinodiscophyceae</taxon>
        <taxon>Chaetocerotophycidae</taxon>
        <taxon>Chaetocerotales</taxon>
        <taxon>Chaetocerotaceae</taxon>
        <taxon>Chaetoceros</taxon>
    </lineage>
</organism>
<gene>
    <name evidence="1" type="ORF">CDEB00056_LOCUS17738</name>
</gene>
<accession>A0A7S3QCC5</accession>